<dbReference type="InterPro" id="IPR029065">
    <property type="entry name" value="Enolase_C-like"/>
</dbReference>
<dbReference type="PROSITE" id="PS00909">
    <property type="entry name" value="MR_MLE_2"/>
    <property type="match status" value="1"/>
</dbReference>
<dbReference type="InterPro" id="IPR013341">
    <property type="entry name" value="Mandelate_racemase_N_dom"/>
</dbReference>
<dbReference type="InterPro" id="IPR029017">
    <property type="entry name" value="Enolase-like_N"/>
</dbReference>
<dbReference type="Gene3D" id="3.30.390.10">
    <property type="entry name" value="Enolase-like, N-terminal domain"/>
    <property type="match status" value="1"/>
</dbReference>
<gene>
    <name evidence="2" type="ORF">SAMN04487947_3144</name>
</gene>
<reference evidence="3" key="1">
    <citation type="submission" date="2016-10" db="EMBL/GenBank/DDBJ databases">
        <authorList>
            <person name="Varghese N."/>
            <person name="Submissions S."/>
        </authorList>
    </citation>
    <scope>NUCLEOTIDE SEQUENCE [LARGE SCALE GENOMIC DNA]</scope>
    <source>
        <strain evidence="3">CGMCC 1.7736</strain>
    </source>
</reference>
<dbReference type="InterPro" id="IPR036849">
    <property type="entry name" value="Enolase-like_C_sf"/>
</dbReference>
<evidence type="ECO:0000259" key="1">
    <source>
        <dbReference type="SMART" id="SM00922"/>
    </source>
</evidence>
<protein>
    <submittedName>
        <fullName evidence="2">D-galactarolactone cycloisomerase</fullName>
    </submittedName>
</protein>
<evidence type="ECO:0000313" key="3">
    <source>
        <dbReference type="Proteomes" id="UP000198531"/>
    </source>
</evidence>
<name>A0A1I6IFP2_9EURY</name>
<dbReference type="Pfam" id="PF02746">
    <property type="entry name" value="MR_MLE_N"/>
    <property type="match status" value="1"/>
</dbReference>
<dbReference type="Proteomes" id="UP000198531">
    <property type="component" value="Unassembled WGS sequence"/>
</dbReference>
<dbReference type="SUPFAM" id="SSF51604">
    <property type="entry name" value="Enolase C-terminal domain-like"/>
    <property type="match status" value="1"/>
</dbReference>
<dbReference type="Gene3D" id="3.20.20.120">
    <property type="entry name" value="Enolase-like C-terminal domain"/>
    <property type="match status" value="1"/>
</dbReference>
<keyword evidence="2" id="KW-0413">Isomerase</keyword>
<dbReference type="SUPFAM" id="SSF54826">
    <property type="entry name" value="Enolase N-terminal domain-like"/>
    <property type="match status" value="1"/>
</dbReference>
<dbReference type="PANTHER" id="PTHR48080">
    <property type="entry name" value="D-GALACTONATE DEHYDRATASE-RELATED"/>
    <property type="match status" value="1"/>
</dbReference>
<evidence type="ECO:0000313" key="2">
    <source>
        <dbReference type="EMBL" id="SFR65516.1"/>
    </source>
</evidence>
<dbReference type="InterPro" id="IPR018110">
    <property type="entry name" value="Mandel_Rmase/mucon_lact_enz_CS"/>
</dbReference>
<dbReference type="GO" id="GO:0016853">
    <property type="term" value="F:isomerase activity"/>
    <property type="evidence" value="ECO:0007669"/>
    <property type="project" value="UniProtKB-KW"/>
</dbReference>
<dbReference type="STRING" id="553469.SAMN04487947_3144"/>
<organism evidence="2 3">
    <name type="scientific">Halogeometricum rufum</name>
    <dbReference type="NCBI Taxonomy" id="553469"/>
    <lineage>
        <taxon>Archaea</taxon>
        <taxon>Methanobacteriati</taxon>
        <taxon>Methanobacteriota</taxon>
        <taxon>Stenosarchaea group</taxon>
        <taxon>Halobacteria</taxon>
        <taxon>Halobacteriales</taxon>
        <taxon>Haloferacaceae</taxon>
        <taxon>Halogeometricum</taxon>
    </lineage>
</organism>
<dbReference type="CDD" id="cd03316">
    <property type="entry name" value="MR_like"/>
    <property type="match status" value="1"/>
</dbReference>
<dbReference type="AlphaFoldDB" id="A0A1I6IFP2"/>
<sequence>MVIESVEAIPLEYRLPDGRRFGGSRGITGTRNATLVRVEASDGTVGWGEAFAPPRSVATVVEEVVADYVVGRDPRNVETLTADVYAGSYHFGRGPLVHSAVSGVDVALWDVIGKQTGRPVHELLGVTEGVEFLEGRDATSVVPYASTMYITEWGEDPAEPIRDAVNEGFDAAKIKIGRGLEDDVERVKTAREHLGDDADLMVDFNGNYRPKQAARVIEALEPFDLTWVEEPVPPENVSGYRDLARYTNVPLAAGEAHYSRFEFKRLVDDRLVDVVQPNIGHCGGFSEARFIAKLATTENVTVRPHVWNSGVGVAAAVQFAASVPTYPHAGANPDPMLFEFDRSENPLRHEILEDPLDPSGGELAVPDDPGIGVTVDTDAVERYRVD</sequence>
<dbReference type="EMBL" id="FOYT01000003">
    <property type="protein sequence ID" value="SFR65516.1"/>
    <property type="molecule type" value="Genomic_DNA"/>
</dbReference>
<dbReference type="InterPro" id="IPR034593">
    <property type="entry name" value="DgoD-like"/>
</dbReference>
<dbReference type="SFLD" id="SFLDS00001">
    <property type="entry name" value="Enolase"/>
    <property type="match status" value="1"/>
</dbReference>
<dbReference type="OrthoDB" id="42605at2157"/>
<dbReference type="GO" id="GO:0009063">
    <property type="term" value="P:amino acid catabolic process"/>
    <property type="evidence" value="ECO:0007669"/>
    <property type="project" value="InterPro"/>
</dbReference>
<dbReference type="RefSeq" id="WP_089809361.1">
    <property type="nucleotide sequence ID" value="NZ_FOYT01000003.1"/>
</dbReference>
<dbReference type="Pfam" id="PF13378">
    <property type="entry name" value="MR_MLE_C"/>
    <property type="match status" value="1"/>
</dbReference>
<dbReference type="InterPro" id="IPR013342">
    <property type="entry name" value="Mandelate_racemase_C"/>
</dbReference>
<keyword evidence="3" id="KW-1185">Reference proteome</keyword>
<feature type="domain" description="Mandelate racemase/muconate lactonizing enzyme C-terminal" evidence="1">
    <location>
        <begin position="157"/>
        <end position="250"/>
    </location>
</feature>
<dbReference type="SMART" id="SM00922">
    <property type="entry name" value="MR_MLE"/>
    <property type="match status" value="1"/>
</dbReference>
<accession>A0A1I6IFP2</accession>
<proteinExistence type="predicted"/>